<proteinExistence type="predicted"/>
<gene>
    <name evidence="2" type="ORF">KHLLAP_LOCUS12213</name>
</gene>
<feature type="compositionally biased region" description="Polar residues" evidence="1">
    <location>
        <begin position="1"/>
        <end position="10"/>
    </location>
</feature>
<dbReference type="AlphaFoldDB" id="A0AAI8VW77"/>
<dbReference type="EMBL" id="CAUWAG010000018">
    <property type="protein sequence ID" value="CAJ2511745.1"/>
    <property type="molecule type" value="Genomic_DNA"/>
</dbReference>
<evidence type="ECO:0000256" key="1">
    <source>
        <dbReference type="SAM" id="MobiDB-lite"/>
    </source>
</evidence>
<name>A0AAI8VW77_9PEZI</name>
<evidence type="ECO:0000313" key="3">
    <source>
        <dbReference type="Proteomes" id="UP001295740"/>
    </source>
</evidence>
<dbReference type="Proteomes" id="UP001295740">
    <property type="component" value="Unassembled WGS sequence"/>
</dbReference>
<sequence>MSNRESNLQPKPSVGGTVDESGDRVGRGGHGGGGGPSYLGGIAAAWEESGAHGAYSGDGIGNDNDNGRYEPMCYSSPKTDVAPPPPQAAGGYDHYGYDA</sequence>
<feature type="compositionally biased region" description="Gly residues" evidence="1">
    <location>
        <begin position="28"/>
        <end position="38"/>
    </location>
</feature>
<comment type="caution">
    <text evidence="2">The sequence shown here is derived from an EMBL/GenBank/DDBJ whole genome shotgun (WGS) entry which is preliminary data.</text>
</comment>
<feature type="region of interest" description="Disordered" evidence="1">
    <location>
        <begin position="1"/>
        <end position="99"/>
    </location>
</feature>
<reference evidence="2" key="1">
    <citation type="submission" date="2023-10" db="EMBL/GenBank/DDBJ databases">
        <authorList>
            <person name="Hackl T."/>
        </authorList>
    </citation>
    <scope>NUCLEOTIDE SEQUENCE</scope>
</reference>
<evidence type="ECO:0000313" key="2">
    <source>
        <dbReference type="EMBL" id="CAJ2511745.1"/>
    </source>
</evidence>
<accession>A0AAI8VW77</accession>
<keyword evidence="3" id="KW-1185">Reference proteome</keyword>
<protein>
    <submittedName>
        <fullName evidence="2">Uu.00g073700.m01.CDS01</fullName>
    </submittedName>
</protein>
<organism evidence="2 3">
    <name type="scientific">Anthostomella pinea</name>
    <dbReference type="NCBI Taxonomy" id="933095"/>
    <lineage>
        <taxon>Eukaryota</taxon>
        <taxon>Fungi</taxon>
        <taxon>Dikarya</taxon>
        <taxon>Ascomycota</taxon>
        <taxon>Pezizomycotina</taxon>
        <taxon>Sordariomycetes</taxon>
        <taxon>Xylariomycetidae</taxon>
        <taxon>Xylariales</taxon>
        <taxon>Xylariaceae</taxon>
        <taxon>Anthostomella</taxon>
    </lineage>
</organism>